<dbReference type="KEGG" id="kra:Krad_2843"/>
<dbReference type="Proteomes" id="UP000001116">
    <property type="component" value="Chromosome"/>
</dbReference>
<dbReference type="STRING" id="266940.Krad_2843"/>
<sequence>MGTEYAVFAGRLRHYDEDALDRLAVLDEALLRRRFDALGADLVDGEDEGSWSLPTAVYDINLLRGEDGRCRVVVGELGLDADAREEDVRTVLTGLHQLARASGAKLWHCFGEGGYRVTARRLEREVRA</sequence>
<accession>A6WBX2</accession>
<dbReference type="OrthoDB" id="8195871at2"/>
<protein>
    <submittedName>
        <fullName evidence="1">Uncharacterized protein</fullName>
    </submittedName>
</protein>
<evidence type="ECO:0000313" key="2">
    <source>
        <dbReference type="Proteomes" id="UP000001116"/>
    </source>
</evidence>
<gene>
    <name evidence="1" type="ordered locus">Krad_2843</name>
</gene>
<organism evidence="1 2">
    <name type="scientific">Kineococcus radiotolerans (strain ATCC BAA-149 / DSM 14245 / SRS30216)</name>
    <dbReference type="NCBI Taxonomy" id="266940"/>
    <lineage>
        <taxon>Bacteria</taxon>
        <taxon>Bacillati</taxon>
        <taxon>Actinomycetota</taxon>
        <taxon>Actinomycetes</taxon>
        <taxon>Kineosporiales</taxon>
        <taxon>Kineosporiaceae</taxon>
        <taxon>Kineococcus</taxon>
    </lineage>
</organism>
<dbReference type="RefSeq" id="WP_012087445.1">
    <property type="nucleotide sequence ID" value="NC_009664.2"/>
</dbReference>
<evidence type="ECO:0000313" key="1">
    <source>
        <dbReference type="EMBL" id="ABS04311.1"/>
    </source>
</evidence>
<proteinExistence type="predicted"/>
<name>A6WBX2_KINRD</name>
<dbReference type="AlphaFoldDB" id="A6WBX2"/>
<keyword evidence="2" id="KW-1185">Reference proteome</keyword>
<dbReference type="HOGENOM" id="CLU_1956672_0_0_11"/>
<reference evidence="2" key="1">
    <citation type="journal article" date="2008" name="PLoS ONE">
        <title>Survival in nuclear waste, extreme resistance, and potential applications gleaned from the genome sequence of Kineococcus radiotolerans SRS30216.</title>
        <authorList>
            <person name="Bagwell C.E."/>
            <person name="Bhat S."/>
            <person name="Hawkins G.M."/>
            <person name="Smith B.W."/>
            <person name="Biswas T."/>
            <person name="Hoover T.R."/>
            <person name="Saunders E."/>
            <person name="Han C.S."/>
            <person name="Tsodikov O.V."/>
            <person name="Shimkets L.J."/>
        </authorList>
    </citation>
    <scope>NUCLEOTIDE SEQUENCE [LARGE SCALE GENOMIC DNA]</scope>
    <source>
        <strain evidence="2">ATCC BAA-149 / DSM 14245 / SRS30216</strain>
    </source>
</reference>
<dbReference type="EMBL" id="CP000750">
    <property type="protein sequence ID" value="ABS04311.1"/>
    <property type="molecule type" value="Genomic_DNA"/>
</dbReference>